<name>A0AAP5UVU3_9BURK</name>
<accession>A0AAP5UVU3</accession>
<dbReference type="EMBL" id="JANSLM010000004">
    <property type="protein sequence ID" value="MDT8838304.1"/>
    <property type="molecule type" value="Genomic_DNA"/>
</dbReference>
<evidence type="ECO:0000256" key="1">
    <source>
        <dbReference type="SAM" id="MobiDB-lite"/>
    </source>
</evidence>
<dbReference type="AlphaFoldDB" id="A0AAP5UVU3"/>
<sequence>MGFVNARTWQSTAVNRPELPLGRTGFSVSNVGKTDDDGVEQPDRSFLRQRTRARPLSGRGAGAMSVPVFEAPPTIRAVMPVGKSSGITAVCPGDASRFEFPAPRLIDQALSATFLDHDMQFVEGIEWRPSRADTFLGAQAHII</sequence>
<organism evidence="2 3">
    <name type="scientific">Paraburkholderia fungorum</name>
    <dbReference type="NCBI Taxonomy" id="134537"/>
    <lineage>
        <taxon>Bacteria</taxon>
        <taxon>Pseudomonadati</taxon>
        <taxon>Pseudomonadota</taxon>
        <taxon>Betaproteobacteria</taxon>
        <taxon>Burkholderiales</taxon>
        <taxon>Burkholderiaceae</taxon>
        <taxon>Paraburkholderia</taxon>
    </lineage>
</organism>
<evidence type="ECO:0000313" key="3">
    <source>
        <dbReference type="Proteomes" id="UP001246473"/>
    </source>
</evidence>
<gene>
    <name evidence="2" type="ORF">ParKJ_12855</name>
</gene>
<feature type="compositionally biased region" description="Basic and acidic residues" evidence="1">
    <location>
        <begin position="33"/>
        <end position="46"/>
    </location>
</feature>
<evidence type="ECO:0000313" key="2">
    <source>
        <dbReference type="EMBL" id="MDT8838304.1"/>
    </source>
</evidence>
<reference evidence="2" key="1">
    <citation type="submission" date="2022-08" db="EMBL/GenBank/DDBJ databases">
        <authorList>
            <person name="Kim S.-J."/>
        </authorList>
    </citation>
    <scope>NUCLEOTIDE SEQUENCE</scope>
    <source>
        <strain evidence="2">KJ</strain>
    </source>
</reference>
<protein>
    <submittedName>
        <fullName evidence="2">Uncharacterized protein</fullName>
    </submittedName>
</protein>
<proteinExistence type="predicted"/>
<dbReference type="RefSeq" id="WP_146153311.1">
    <property type="nucleotide sequence ID" value="NZ_JANSLM010000004.1"/>
</dbReference>
<dbReference type="Proteomes" id="UP001246473">
    <property type="component" value="Unassembled WGS sequence"/>
</dbReference>
<comment type="caution">
    <text evidence="2">The sequence shown here is derived from an EMBL/GenBank/DDBJ whole genome shotgun (WGS) entry which is preliminary data.</text>
</comment>
<feature type="region of interest" description="Disordered" evidence="1">
    <location>
        <begin position="20"/>
        <end position="63"/>
    </location>
</feature>